<dbReference type="SUPFAM" id="SSF75011">
    <property type="entry name" value="3-carboxy-cis,cis-mucoante lactonizing enzyme"/>
    <property type="match status" value="1"/>
</dbReference>
<dbReference type="InterPro" id="IPR044004">
    <property type="entry name" value="TSP1_spondin_dom"/>
</dbReference>
<keyword evidence="7" id="KW-1185">Reference proteome</keyword>
<evidence type="ECO:0000256" key="1">
    <source>
        <dbReference type="ARBA" id="ARBA00022729"/>
    </source>
</evidence>
<evidence type="ECO:0000313" key="6">
    <source>
        <dbReference type="EMBL" id="OLQ04327.1"/>
    </source>
</evidence>
<feature type="region of interest" description="Disordered" evidence="4">
    <location>
        <begin position="291"/>
        <end position="347"/>
    </location>
</feature>
<gene>
    <name evidence="6" type="primary">Spon1</name>
    <name evidence="6" type="ORF">AK812_SmicGene12618</name>
</gene>
<dbReference type="SMART" id="SM00209">
    <property type="entry name" value="TSP1"/>
    <property type="match status" value="5"/>
</dbReference>
<dbReference type="SUPFAM" id="SSF82895">
    <property type="entry name" value="TSP-1 type 1 repeat"/>
    <property type="match status" value="5"/>
</dbReference>
<dbReference type="PANTHER" id="PTHR11311:SF15">
    <property type="entry name" value="SPONDIN-2"/>
    <property type="match status" value="1"/>
</dbReference>
<comment type="caution">
    <text evidence="6">The sequence shown here is derived from an EMBL/GenBank/DDBJ whole genome shotgun (WGS) entry which is preliminary data.</text>
</comment>
<evidence type="ECO:0000313" key="7">
    <source>
        <dbReference type="Proteomes" id="UP000186817"/>
    </source>
</evidence>
<dbReference type="Pfam" id="PF00090">
    <property type="entry name" value="TSP_1"/>
    <property type="match status" value="2"/>
</dbReference>
<dbReference type="InterPro" id="IPR051418">
    <property type="entry name" value="Spondin/Thrombospondin_T1"/>
</dbReference>
<dbReference type="EMBL" id="LSRX01000213">
    <property type="protein sequence ID" value="OLQ04327.1"/>
    <property type="molecule type" value="Genomic_DNA"/>
</dbReference>
<keyword evidence="1" id="KW-0732">Signal</keyword>
<dbReference type="Gene3D" id="2.20.100.10">
    <property type="entry name" value="Thrombospondin type-1 (TSP1) repeat"/>
    <property type="match status" value="5"/>
</dbReference>
<dbReference type="OrthoDB" id="422623at2759"/>
<evidence type="ECO:0000256" key="3">
    <source>
        <dbReference type="ARBA" id="ARBA00023180"/>
    </source>
</evidence>
<dbReference type="InterPro" id="IPR000884">
    <property type="entry name" value="TSP1_rpt"/>
</dbReference>
<reference evidence="6 7" key="1">
    <citation type="submission" date="2016-02" db="EMBL/GenBank/DDBJ databases">
        <title>Genome analysis of coral dinoflagellate symbionts highlights evolutionary adaptations to a symbiotic lifestyle.</title>
        <authorList>
            <person name="Aranda M."/>
            <person name="Li Y."/>
            <person name="Liew Y.J."/>
            <person name="Baumgarten S."/>
            <person name="Simakov O."/>
            <person name="Wilson M."/>
            <person name="Piel J."/>
            <person name="Ashoor H."/>
            <person name="Bougouffa S."/>
            <person name="Bajic V.B."/>
            <person name="Ryu T."/>
            <person name="Ravasi T."/>
            <person name="Bayer T."/>
            <person name="Micklem G."/>
            <person name="Kim H."/>
            <person name="Bhak J."/>
            <person name="Lajeunesse T.C."/>
            <person name="Voolstra C.R."/>
        </authorList>
    </citation>
    <scope>NUCLEOTIDE SEQUENCE [LARGE SCALE GENOMIC DNA]</scope>
    <source>
        <strain evidence="6 7">CCMP2467</strain>
    </source>
</reference>
<dbReference type="PANTHER" id="PTHR11311">
    <property type="entry name" value="SPONDIN"/>
    <property type="match status" value="1"/>
</dbReference>
<keyword evidence="2" id="KW-1015">Disulfide bond</keyword>
<feature type="domain" description="Spondin-like TSP1" evidence="5">
    <location>
        <begin position="1071"/>
        <end position="1123"/>
    </location>
</feature>
<feature type="domain" description="Spondin-like TSP1" evidence="5">
    <location>
        <begin position="662"/>
        <end position="714"/>
    </location>
</feature>
<dbReference type="Pfam" id="PF19028">
    <property type="entry name" value="TSP1_spondin"/>
    <property type="match status" value="2"/>
</dbReference>
<name>A0A1Q9EA91_SYMMI</name>
<dbReference type="InterPro" id="IPR036383">
    <property type="entry name" value="TSP1_rpt_sf"/>
</dbReference>
<protein>
    <submittedName>
        <fullName evidence="6">Spondin-1</fullName>
    </submittedName>
</protein>
<keyword evidence="3" id="KW-0325">Glycoprotein</keyword>
<evidence type="ECO:0000256" key="2">
    <source>
        <dbReference type="ARBA" id="ARBA00023157"/>
    </source>
</evidence>
<dbReference type="Proteomes" id="UP000186817">
    <property type="component" value="Unassembled WGS sequence"/>
</dbReference>
<evidence type="ECO:0000256" key="4">
    <source>
        <dbReference type="SAM" id="MobiDB-lite"/>
    </source>
</evidence>
<feature type="compositionally biased region" description="Basic and acidic residues" evidence="4">
    <location>
        <begin position="316"/>
        <end position="343"/>
    </location>
</feature>
<dbReference type="PROSITE" id="PS50092">
    <property type="entry name" value="TSP1"/>
    <property type="match status" value="5"/>
</dbReference>
<accession>A0A1Q9EA91</accession>
<evidence type="ECO:0000259" key="5">
    <source>
        <dbReference type="Pfam" id="PF19028"/>
    </source>
</evidence>
<organism evidence="6 7">
    <name type="scientific">Symbiodinium microadriaticum</name>
    <name type="common">Dinoflagellate</name>
    <name type="synonym">Zooxanthella microadriatica</name>
    <dbReference type="NCBI Taxonomy" id="2951"/>
    <lineage>
        <taxon>Eukaryota</taxon>
        <taxon>Sar</taxon>
        <taxon>Alveolata</taxon>
        <taxon>Dinophyceae</taxon>
        <taxon>Suessiales</taxon>
        <taxon>Symbiodiniaceae</taxon>
        <taxon>Symbiodinium</taxon>
    </lineage>
</organism>
<proteinExistence type="predicted"/>
<sequence>MVTVRHRWATASGLTSRGAGKENIVEQDDISSSMPIARSRVPLLLALGLGGLAAPSCRNPLFPVHWSRECSRMCPSLLNGDTAVSNNLTACPHWNGLASCCSTSLEPAQHRAFDHWKLSLGQIIVSWRNYAAGMAMRQFTKVYQYSGAEMQALFDEALASVQHSTTVFAPCLSAMLQYAAGMICFMCDPQWETYLYKADQSAEETAEKEQYLEGASYDAVAVGSGACVKLWAGCAAFSAAARDAWEKVLQCPLAKQIEQPLPDLPPFFSKPELCEWARAAIALQPLAETSRSLPQQRLPELPSDATTTSISSDEESQNREKEVDERILGEAHEDNADKGDDPSSRTSSPYAWGQWFLVAAFQEPDEVLVAKAPGEVGASLTFDENLGGGELGRVVCVAATSVGHGTPAELYTASVSEEDLTLETIVRYKYKMMEGKIILSAAVDVWPAPAAKRRVVGMVAFGGYLFVADDEGHISRLVAATMAEGERSDGNQLYATPIGSDEKHQNITGLAVGEGGRTLYWSTATDIFVGPSDGSGGHRAIFGQEQLQKLGGSTSSIAYLAADPLDELLFFVVHEGATSQSCRVSRLLLPPRSDSVVTTVFEWPVEKLWLSAHSQVLYVASEHSLYSLPVNFSASVAPHPVFKDQQKVLTSFHSFHVRGTDCVLGDWQEEGNCTKTCGGGVQKLIRPILTPASGGGRPCSKQQIRHKECFDQPCPERATDCLMGQWINMAVCSATCGYGKLHQRRSVLRPAADGGAACPEEQERSVDCVRAECGGYDFLVAAMPGHGLSLVLQTRSLNLGSDSADSETLMAFDSDNRFLYLASSGGHSVTRWSVSVGDGHVMSFYAKEVVFTSKAHGTTPTIIDLKIQAAALFVATSDEKILRIDEDALLTSNEKAPLVQVLYKDLGRLRSLAAAGTYLLWATSKEVMLGTVDGPAPLVAERPVLNQKSLEDLVGSSSEVVQVELLWDASCFFLAAWDVTKETLSIFQVSITLDSFAAAVVEHQQLRQLRHTWSSRGVRMLASPFSAYVFSNRQVWSLPRHLGEDTSLTVLSKSSAKISGLAYFFQKGLDCAVSDWLNISLCSASCGGGLVRQAREILAEASEGGSGCPDELERELPCNELPCPLDCKMSGWKDAGSCSKSCGGGRIRQTRIVLSKPVFGGRPCSKLEQEVLCNDYPCEGVDCRMSGWMDQGHCSRSCGGGLQRQFRKVLKDATFGGRACDTMNMSRTVMCNPVPCKAEGFDPIAAGRKTGFDFDIAEFCDPSERCDVGRKLPHPLPVLVESQITPAGAKEKPLNASPFPFRIRLASYMALREGALPRCAAGPGCRVPHALGPQARAPTSLLQASTCAIPASGPQILKWVL</sequence>